<comment type="subcellular location">
    <subcellularLocation>
        <location evidence="2">Secreted</location>
    </subcellularLocation>
</comment>
<dbReference type="VEuPathDB" id="VectorBase:PPAI007513"/>
<dbReference type="PROSITE" id="PS50015">
    <property type="entry name" value="SAP_B"/>
    <property type="match status" value="1"/>
</dbReference>
<dbReference type="Pfam" id="PF19272">
    <property type="entry name" value="ASMase_C"/>
    <property type="match status" value="1"/>
</dbReference>
<name>A0A1B0DH79_PHLPP</name>
<dbReference type="GO" id="GO:0005764">
    <property type="term" value="C:lysosome"/>
    <property type="evidence" value="ECO:0007669"/>
    <property type="project" value="TreeGrafter"/>
</dbReference>
<dbReference type="InterPro" id="IPR045473">
    <property type="entry name" value="ASM_C"/>
</dbReference>
<dbReference type="InterPro" id="IPR029052">
    <property type="entry name" value="Metallo-depent_PP-like"/>
</dbReference>
<evidence type="ECO:0000256" key="3">
    <source>
        <dbReference type="ARBA" id="ARBA00008234"/>
    </source>
</evidence>
<evidence type="ECO:0000256" key="7">
    <source>
        <dbReference type="ARBA" id="ARBA00022801"/>
    </source>
</evidence>
<dbReference type="VEuPathDB" id="VectorBase:PPAPM1_004563"/>
<proteinExistence type="inferred from homology"/>
<dbReference type="InterPro" id="IPR041805">
    <property type="entry name" value="ASMase/PPN1_MPP"/>
</dbReference>
<keyword evidence="15" id="KW-1185">Reference proteome</keyword>
<keyword evidence="7" id="KW-0378">Hydrolase</keyword>
<dbReference type="SUPFAM" id="SSF56300">
    <property type="entry name" value="Metallo-dependent phosphatases"/>
    <property type="match status" value="2"/>
</dbReference>
<dbReference type="PANTHER" id="PTHR10340">
    <property type="entry name" value="SPHINGOMYELIN PHOSPHODIESTERASE"/>
    <property type="match status" value="1"/>
</dbReference>
<organism evidence="14 15">
    <name type="scientific">Phlebotomus papatasi</name>
    <name type="common">Sandfly</name>
    <dbReference type="NCBI Taxonomy" id="29031"/>
    <lineage>
        <taxon>Eukaryota</taxon>
        <taxon>Metazoa</taxon>
        <taxon>Ecdysozoa</taxon>
        <taxon>Arthropoda</taxon>
        <taxon>Hexapoda</taxon>
        <taxon>Insecta</taxon>
        <taxon>Pterygota</taxon>
        <taxon>Neoptera</taxon>
        <taxon>Endopterygota</taxon>
        <taxon>Diptera</taxon>
        <taxon>Nematocera</taxon>
        <taxon>Psychodoidea</taxon>
        <taxon>Psychodidae</taxon>
        <taxon>Phlebotomus</taxon>
        <taxon>Phlebotomus</taxon>
    </lineage>
</organism>
<dbReference type="Pfam" id="PF00149">
    <property type="entry name" value="Metallophos"/>
    <property type="match status" value="2"/>
</dbReference>
<dbReference type="GO" id="GO:0016798">
    <property type="term" value="F:hydrolase activity, acting on glycosyl bonds"/>
    <property type="evidence" value="ECO:0007669"/>
    <property type="project" value="UniProtKB-KW"/>
</dbReference>
<evidence type="ECO:0000256" key="9">
    <source>
        <dbReference type="ARBA" id="ARBA00023157"/>
    </source>
</evidence>
<evidence type="ECO:0000256" key="5">
    <source>
        <dbReference type="ARBA" id="ARBA00022723"/>
    </source>
</evidence>
<dbReference type="InterPro" id="IPR011001">
    <property type="entry name" value="Saposin-like"/>
</dbReference>
<evidence type="ECO:0000256" key="8">
    <source>
        <dbReference type="ARBA" id="ARBA00022833"/>
    </source>
</evidence>
<dbReference type="AlphaFoldDB" id="A0A1B0DH79"/>
<keyword evidence="10" id="KW-0325">Glycoprotein</keyword>
<evidence type="ECO:0000256" key="12">
    <source>
        <dbReference type="ARBA" id="ARBA00047268"/>
    </source>
</evidence>
<protein>
    <recommendedName>
        <fullName evidence="13">Saposin B-type domain-containing protein</fullName>
    </recommendedName>
</protein>
<comment type="catalytic activity">
    <reaction evidence="12">
        <text>a sphingomyelin + H2O = phosphocholine + an N-acylsphing-4-enine + H(+)</text>
        <dbReference type="Rhea" id="RHEA:19253"/>
        <dbReference type="ChEBI" id="CHEBI:15377"/>
        <dbReference type="ChEBI" id="CHEBI:15378"/>
        <dbReference type="ChEBI" id="CHEBI:17636"/>
        <dbReference type="ChEBI" id="CHEBI:52639"/>
        <dbReference type="ChEBI" id="CHEBI:295975"/>
        <dbReference type="EC" id="3.1.4.12"/>
    </reaction>
    <physiologicalReaction direction="left-to-right" evidence="12">
        <dbReference type="Rhea" id="RHEA:19254"/>
    </physiologicalReaction>
</comment>
<dbReference type="EMBL" id="AJVK01033950">
    <property type="status" value="NOT_ANNOTATED_CDS"/>
    <property type="molecule type" value="Genomic_DNA"/>
</dbReference>
<comment type="cofactor">
    <cofactor evidence="1">
        <name>Zn(2+)</name>
        <dbReference type="ChEBI" id="CHEBI:29105"/>
    </cofactor>
</comment>
<evidence type="ECO:0000313" key="14">
    <source>
        <dbReference type="EnsemblMetazoa" id="PPAI007513-PA"/>
    </source>
</evidence>
<keyword evidence="11" id="KW-0326">Glycosidase</keyword>
<dbReference type="GO" id="GO:0046872">
    <property type="term" value="F:metal ion binding"/>
    <property type="evidence" value="ECO:0007669"/>
    <property type="project" value="UniProtKB-KW"/>
</dbReference>
<keyword evidence="9" id="KW-1015">Disulfide bond</keyword>
<reference evidence="14" key="1">
    <citation type="submission" date="2022-08" db="UniProtKB">
        <authorList>
            <consortium name="EnsemblMetazoa"/>
        </authorList>
    </citation>
    <scope>IDENTIFICATION</scope>
    <source>
        <strain evidence="14">Israel</strain>
    </source>
</reference>
<dbReference type="InterPro" id="IPR004843">
    <property type="entry name" value="Calcineurin-like_PHP"/>
</dbReference>
<dbReference type="CDD" id="cd00842">
    <property type="entry name" value="MPP_ASMase"/>
    <property type="match status" value="1"/>
</dbReference>
<evidence type="ECO:0000259" key="13">
    <source>
        <dbReference type="PROSITE" id="PS50015"/>
    </source>
</evidence>
<dbReference type="PANTHER" id="PTHR10340:SF29">
    <property type="entry name" value="SPHINGOMYELIN PHOSPHODIESTERASE"/>
    <property type="match status" value="1"/>
</dbReference>
<evidence type="ECO:0000313" key="15">
    <source>
        <dbReference type="Proteomes" id="UP000092462"/>
    </source>
</evidence>
<dbReference type="EnsemblMetazoa" id="PPAI007513-RA">
    <property type="protein sequence ID" value="PPAI007513-PA"/>
    <property type="gene ID" value="PPAI007513"/>
</dbReference>
<feature type="domain" description="Saposin B-type" evidence="13">
    <location>
        <begin position="660"/>
        <end position="747"/>
    </location>
</feature>
<evidence type="ECO:0000256" key="4">
    <source>
        <dbReference type="ARBA" id="ARBA00022525"/>
    </source>
</evidence>
<sequence length="871" mass="99264">MKWFLLLCLLMAYFADSHQYLPKMTKSQEQFQKDLADLLMREVENHRKTGIETPILKTLVKVFEVPNELVKFEGPEVPIPRDETMCILCNAVFGEFVNRRRVQGQSRDEIAAFAKEFCNALGIFPSRSMNCEADMSGFEWSINVNPNQPPLTGDKDTSVPRGPNDLKIVQISDPHYDPNYEAGTSAVCGEPVCCRSDQPLAPDAPPENAAGYWGDYRDCDSPFRAVQDAFRHIRSQHDNIDYVYFTGDIVDHGVWGTSFDWNRISIGRVHTALRENFGGIPTYPAIGNHEAHPTNVFAPSHMDVPALSTQWLYDFLANEWSYWLPASALETVRRGGYYTVLVRPGLRVIALNNNDCYTFNFWLMYDPLYPQGQMQWFHDTLLAAEAANEKVHIIGHIPSGGGSCHRVYSREYARIVERFWNTISGQFMGHTHADQFTVFYAQSNPSQAVNVQWNAGSTTAFSDVNPNYKLYMADPQTFQINGQETWIYNLTQANLTPQLYPNWFMEYDFAQEYGIQNLSPSALNALAESFARNPQQLRRYWELTSSMADTSLARGCDNNCLANQLCQVAQNIHNNSPRCVELQNIFWETVGARLIDNLVTIEPNDIIHVNAGEFERDFHQEFTKFETANETSTRLCDMIKLLNNALYKQLIVDDIPNAKNPQLCLKCRAVTYTFLSYNATGPSDDLLEKYANDLCKLLELEGTEEVCIDTIATFKPMMAYIIKNTENILPDRICGITYQSFDCGSIEDLYEEFPVTFLQPTPSKNVSSKTTPTHNRNDKNLTILHLTDFHYDPYYAVGSSGNCCDSPWHTLENVVEEIKRRYSKIDMIYFTGDIIDHFKWATSIEGNKRSIANLTQLFKSAFPGIPLYPVL</sequence>
<comment type="similarity">
    <text evidence="3">Belongs to the acid sphingomyelinase family.</text>
</comment>
<keyword evidence="4" id="KW-0964">Secreted</keyword>
<dbReference type="GO" id="GO:0061750">
    <property type="term" value="F:acid sphingomyelin phosphodiesterase activity"/>
    <property type="evidence" value="ECO:0007669"/>
    <property type="project" value="TreeGrafter"/>
</dbReference>
<evidence type="ECO:0000256" key="6">
    <source>
        <dbReference type="ARBA" id="ARBA00022729"/>
    </source>
</evidence>
<evidence type="ECO:0000256" key="10">
    <source>
        <dbReference type="ARBA" id="ARBA00023180"/>
    </source>
</evidence>
<dbReference type="GO" id="GO:0046513">
    <property type="term" value="P:ceramide biosynthetic process"/>
    <property type="evidence" value="ECO:0007669"/>
    <property type="project" value="UniProtKB-ARBA"/>
</dbReference>
<keyword evidence="8" id="KW-0862">Zinc</keyword>
<dbReference type="InterPro" id="IPR008139">
    <property type="entry name" value="SaposinB_dom"/>
</dbReference>
<dbReference type="Gene3D" id="3.60.21.10">
    <property type="match status" value="2"/>
</dbReference>
<dbReference type="SUPFAM" id="SSF47862">
    <property type="entry name" value="Saposin"/>
    <property type="match status" value="1"/>
</dbReference>
<dbReference type="GO" id="GO:0005615">
    <property type="term" value="C:extracellular space"/>
    <property type="evidence" value="ECO:0007669"/>
    <property type="project" value="TreeGrafter"/>
</dbReference>
<dbReference type="GO" id="GO:0016020">
    <property type="term" value="C:membrane"/>
    <property type="evidence" value="ECO:0007669"/>
    <property type="project" value="GOC"/>
</dbReference>
<evidence type="ECO:0000256" key="1">
    <source>
        <dbReference type="ARBA" id="ARBA00001947"/>
    </source>
</evidence>
<evidence type="ECO:0000256" key="11">
    <source>
        <dbReference type="ARBA" id="ARBA00023295"/>
    </source>
</evidence>
<evidence type="ECO:0000256" key="2">
    <source>
        <dbReference type="ARBA" id="ARBA00004613"/>
    </source>
</evidence>
<accession>A0A1B0DH79</accession>
<dbReference type="Proteomes" id="UP000092462">
    <property type="component" value="Unassembled WGS sequence"/>
</dbReference>
<keyword evidence="6" id="KW-0732">Signal</keyword>
<keyword evidence="5" id="KW-0479">Metal-binding</keyword>
<dbReference type="GO" id="GO:0006685">
    <property type="term" value="P:sphingomyelin catabolic process"/>
    <property type="evidence" value="ECO:0007669"/>
    <property type="project" value="TreeGrafter"/>
</dbReference>